<dbReference type="NCBIfam" id="TIGR01547">
    <property type="entry name" value="phage_term_2"/>
    <property type="match status" value="1"/>
</dbReference>
<name>A0ABU0MX66_9FIRM</name>
<dbReference type="Pfam" id="PF17288">
    <property type="entry name" value="Terminase_3C"/>
    <property type="match status" value="1"/>
</dbReference>
<dbReference type="InterPro" id="IPR006437">
    <property type="entry name" value="Phage_terminase_lsu"/>
</dbReference>
<protein>
    <submittedName>
        <fullName evidence="3">Phage terminase large subunit</fullName>
    </submittedName>
</protein>
<dbReference type="InterPro" id="IPR035413">
    <property type="entry name" value="Terminase_L_C"/>
</dbReference>
<dbReference type="PANTHER" id="PTHR39184">
    <property type="match status" value="1"/>
</dbReference>
<evidence type="ECO:0000313" key="3">
    <source>
        <dbReference type="EMBL" id="MDQ0555339.1"/>
    </source>
</evidence>
<dbReference type="Proteomes" id="UP001232584">
    <property type="component" value="Unassembled WGS sequence"/>
</dbReference>
<gene>
    <name evidence="3" type="ORF">QOZ92_000452</name>
</gene>
<evidence type="ECO:0000259" key="2">
    <source>
        <dbReference type="Pfam" id="PF17288"/>
    </source>
</evidence>
<comment type="caution">
    <text evidence="3">The sequence shown here is derived from an EMBL/GenBank/DDBJ whole genome shotgun (WGS) entry which is preliminary data.</text>
</comment>
<evidence type="ECO:0000259" key="1">
    <source>
        <dbReference type="Pfam" id="PF04466"/>
    </source>
</evidence>
<dbReference type="Gene3D" id="3.40.50.300">
    <property type="entry name" value="P-loop containing nucleotide triphosphate hydrolases"/>
    <property type="match status" value="1"/>
</dbReference>
<accession>A0ABU0MX66</accession>
<dbReference type="InterPro" id="IPR052380">
    <property type="entry name" value="Viral_DNA_packaging_terminase"/>
</dbReference>
<dbReference type="Pfam" id="PF04466">
    <property type="entry name" value="Terminase_3"/>
    <property type="match status" value="1"/>
</dbReference>
<keyword evidence="4" id="KW-1185">Reference proteome</keyword>
<feature type="domain" description="Phage terminase large subunit C-terminal" evidence="2">
    <location>
        <begin position="246"/>
        <end position="387"/>
    </location>
</feature>
<dbReference type="InterPro" id="IPR035412">
    <property type="entry name" value="Terminase_L_N"/>
</dbReference>
<dbReference type="SUPFAM" id="SSF52540">
    <property type="entry name" value="P-loop containing nucleoside triphosphate hydrolases"/>
    <property type="match status" value="1"/>
</dbReference>
<organism evidence="3 4">
    <name type="scientific">Paraclostridium ghonii</name>
    <dbReference type="NCBI Taxonomy" id="29358"/>
    <lineage>
        <taxon>Bacteria</taxon>
        <taxon>Bacillati</taxon>
        <taxon>Bacillota</taxon>
        <taxon>Clostridia</taxon>
        <taxon>Peptostreptococcales</taxon>
        <taxon>Peptostreptococcaceae</taxon>
        <taxon>Paraclostridium</taxon>
    </lineage>
</organism>
<dbReference type="EMBL" id="JAUSWG010000002">
    <property type="protein sequence ID" value="MDQ0555339.1"/>
    <property type="molecule type" value="Genomic_DNA"/>
</dbReference>
<dbReference type="Gene3D" id="3.30.420.280">
    <property type="match status" value="1"/>
</dbReference>
<proteinExistence type="predicted"/>
<evidence type="ECO:0000313" key="4">
    <source>
        <dbReference type="Proteomes" id="UP001232584"/>
    </source>
</evidence>
<sequence length="403" mass="47358">MFNPVYLPQLEQYEKRFNIYYGGGGSGKSKFVVQKMIYKYLIFSNRKCLVVRKVTNSLRDSIFAEFKTCLADWKIYDRCKIRDTLLTIELPNGSQFIFKGVDDPEKIKSISGIDDIVIEEATELSLDDFSQLNLRLRSKNPYNQVHVMFNPISKSNWVYSQWFKNGYNKESTMVLHTTYKDNKFLPKDYIESLKEMESKNSAYYKIYALGEFATLDKLIFSYKKESFDYREIKRENKNTTAIFGLDFGYTNDPTAFVCSLIDRKNKKLYIFDEFQERGLTNEDIYKCICEKGYSKEKIVCDSAEPKSIEELYRIGLTRVKHAVKGRDSIINGIQYLQQFDIIVHPSCIHIIEEFNNYTWQKDKNGIYINKPIDKYNHGIDALRYSISTITNNKVKLLDRNLLF</sequence>
<dbReference type="RefSeq" id="WP_307502363.1">
    <property type="nucleotide sequence ID" value="NZ_BAAACE010000029.1"/>
</dbReference>
<dbReference type="InterPro" id="IPR027417">
    <property type="entry name" value="P-loop_NTPase"/>
</dbReference>
<dbReference type="PANTHER" id="PTHR39184:SF1">
    <property type="entry name" value="PBSX PHAGE TERMINASE LARGE SUBUNIT"/>
    <property type="match status" value="1"/>
</dbReference>
<reference evidence="3 4" key="1">
    <citation type="submission" date="2023-07" db="EMBL/GenBank/DDBJ databases">
        <title>Genomic Encyclopedia of Type Strains, Phase IV (KMG-IV): sequencing the most valuable type-strain genomes for metagenomic binning, comparative biology and taxonomic classification.</title>
        <authorList>
            <person name="Goeker M."/>
        </authorList>
    </citation>
    <scope>NUCLEOTIDE SEQUENCE [LARGE SCALE GENOMIC DNA]</scope>
    <source>
        <strain evidence="3 4">DSM 15049</strain>
    </source>
</reference>
<feature type="domain" description="Phage terminase large subunit N-terminal" evidence="1">
    <location>
        <begin position="15"/>
        <end position="211"/>
    </location>
</feature>